<evidence type="ECO:0000313" key="3">
    <source>
        <dbReference type="Proteomes" id="UP000000768"/>
    </source>
</evidence>
<dbReference type="PANTHER" id="PTHR31672">
    <property type="entry name" value="BNACNNG10540D PROTEIN"/>
    <property type="match status" value="1"/>
</dbReference>
<organism evidence="2 3">
    <name type="scientific">Sorghum bicolor</name>
    <name type="common">Sorghum</name>
    <name type="synonym">Sorghum vulgare</name>
    <dbReference type="NCBI Taxonomy" id="4558"/>
    <lineage>
        <taxon>Eukaryota</taxon>
        <taxon>Viridiplantae</taxon>
        <taxon>Streptophyta</taxon>
        <taxon>Embryophyta</taxon>
        <taxon>Tracheophyta</taxon>
        <taxon>Spermatophyta</taxon>
        <taxon>Magnoliopsida</taxon>
        <taxon>Liliopsida</taxon>
        <taxon>Poales</taxon>
        <taxon>Poaceae</taxon>
        <taxon>PACMAD clade</taxon>
        <taxon>Panicoideae</taxon>
        <taxon>Andropogonodae</taxon>
        <taxon>Andropogoneae</taxon>
        <taxon>Sorghinae</taxon>
        <taxon>Sorghum</taxon>
    </lineage>
</organism>
<dbReference type="Gene3D" id="1.20.1280.50">
    <property type="match status" value="1"/>
</dbReference>
<dbReference type="AlphaFoldDB" id="A0A194YN56"/>
<protein>
    <recommendedName>
        <fullName evidence="1">F-box domain-containing protein</fullName>
    </recommendedName>
</protein>
<dbReference type="ExpressionAtlas" id="A0A194YN56">
    <property type="expression patterns" value="baseline and differential"/>
</dbReference>
<proteinExistence type="predicted"/>
<feature type="domain" description="F-box" evidence="1">
    <location>
        <begin position="47"/>
        <end position="93"/>
    </location>
</feature>
<keyword evidence="3" id="KW-1185">Reference proteome</keyword>
<dbReference type="Proteomes" id="UP000000768">
    <property type="component" value="Chromosome 4"/>
</dbReference>
<dbReference type="Gramene" id="KXG29654">
    <property type="protein sequence ID" value="KXG29654"/>
    <property type="gene ID" value="SORBI_3004G071500"/>
</dbReference>
<dbReference type="SUPFAM" id="SSF81383">
    <property type="entry name" value="F-box domain"/>
    <property type="match status" value="1"/>
</dbReference>
<evidence type="ECO:0000313" key="2">
    <source>
        <dbReference type="EMBL" id="KXG29654.1"/>
    </source>
</evidence>
<dbReference type="InterPro" id="IPR013187">
    <property type="entry name" value="F-box-assoc_dom_typ3"/>
</dbReference>
<evidence type="ECO:0000259" key="1">
    <source>
        <dbReference type="PROSITE" id="PS50181"/>
    </source>
</evidence>
<reference evidence="2 3" key="1">
    <citation type="journal article" date="2009" name="Nature">
        <title>The Sorghum bicolor genome and the diversification of grasses.</title>
        <authorList>
            <person name="Paterson A.H."/>
            <person name="Bowers J.E."/>
            <person name="Bruggmann R."/>
            <person name="Dubchak I."/>
            <person name="Grimwood J."/>
            <person name="Gundlach H."/>
            <person name="Haberer G."/>
            <person name="Hellsten U."/>
            <person name="Mitros T."/>
            <person name="Poliakov A."/>
            <person name="Schmutz J."/>
            <person name="Spannagl M."/>
            <person name="Tang H."/>
            <person name="Wang X."/>
            <person name="Wicker T."/>
            <person name="Bharti A.K."/>
            <person name="Chapman J."/>
            <person name="Feltus F.A."/>
            <person name="Gowik U."/>
            <person name="Grigoriev I.V."/>
            <person name="Lyons E."/>
            <person name="Maher C.A."/>
            <person name="Martis M."/>
            <person name="Narechania A."/>
            <person name="Otillar R.P."/>
            <person name="Penning B.W."/>
            <person name="Salamov A.A."/>
            <person name="Wang Y."/>
            <person name="Zhang L."/>
            <person name="Carpita N.C."/>
            <person name="Freeling M."/>
            <person name="Gingle A.R."/>
            <person name="Hash C.T."/>
            <person name="Keller B."/>
            <person name="Klein P."/>
            <person name="Kresovich S."/>
            <person name="McCann M.C."/>
            <person name="Ming R."/>
            <person name="Peterson D.G."/>
            <person name="Mehboob-ur-Rahman"/>
            <person name="Ware D."/>
            <person name="Westhoff P."/>
            <person name="Mayer K.F."/>
            <person name="Messing J."/>
            <person name="Rokhsar D.S."/>
        </authorList>
    </citation>
    <scope>NUCLEOTIDE SEQUENCE [LARGE SCALE GENOMIC DNA]</scope>
    <source>
        <strain evidence="3">cv. BTx623</strain>
    </source>
</reference>
<dbReference type="CDD" id="cd22157">
    <property type="entry name" value="F-box_AtFBW1-like"/>
    <property type="match status" value="1"/>
</dbReference>
<dbReference type="PROSITE" id="PS50181">
    <property type="entry name" value="FBOX"/>
    <property type="match status" value="1"/>
</dbReference>
<reference evidence="3" key="2">
    <citation type="journal article" date="2018" name="Plant J.">
        <title>The Sorghum bicolor reference genome: improved assembly, gene annotations, a transcriptome atlas, and signatures of genome organization.</title>
        <authorList>
            <person name="McCormick R.F."/>
            <person name="Truong S.K."/>
            <person name="Sreedasyam A."/>
            <person name="Jenkins J."/>
            <person name="Shu S."/>
            <person name="Sims D."/>
            <person name="Kennedy M."/>
            <person name="Amirebrahimi M."/>
            <person name="Weers B.D."/>
            <person name="McKinley B."/>
            <person name="Mattison A."/>
            <person name="Morishige D.T."/>
            <person name="Grimwood J."/>
            <person name="Schmutz J."/>
            <person name="Mullet J.E."/>
        </authorList>
    </citation>
    <scope>NUCLEOTIDE SEQUENCE [LARGE SCALE GENOMIC DNA]</scope>
    <source>
        <strain evidence="3">cv. BTx623</strain>
    </source>
</reference>
<dbReference type="InterPro" id="IPR001810">
    <property type="entry name" value="F-box_dom"/>
</dbReference>
<dbReference type="Pfam" id="PF08268">
    <property type="entry name" value="FBA_3"/>
    <property type="match status" value="1"/>
</dbReference>
<dbReference type="PANTHER" id="PTHR31672:SF13">
    <property type="entry name" value="F-BOX PROTEIN CPR30-LIKE"/>
    <property type="match status" value="1"/>
</dbReference>
<dbReference type="OrthoDB" id="691505at2759"/>
<name>A0A194YN56_SORBI</name>
<dbReference type="Pfam" id="PF00646">
    <property type="entry name" value="F-box"/>
    <property type="match status" value="1"/>
</dbReference>
<dbReference type="InterPro" id="IPR036047">
    <property type="entry name" value="F-box-like_dom_sf"/>
</dbReference>
<gene>
    <name evidence="2" type="ORF">SORBI_3004G071500</name>
</gene>
<dbReference type="eggNOG" id="ENOG502S25N">
    <property type="taxonomic scope" value="Eukaryota"/>
</dbReference>
<dbReference type="InterPro" id="IPR050796">
    <property type="entry name" value="SCF_F-box_component"/>
</dbReference>
<dbReference type="NCBIfam" id="TIGR01640">
    <property type="entry name" value="F_box_assoc_1"/>
    <property type="match status" value="1"/>
</dbReference>
<dbReference type="InterPro" id="IPR017451">
    <property type="entry name" value="F-box-assoc_interact_dom"/>
</dbReference>
<dbReference type="InParanoid" id="A0A194YN56"/>
<accession>A0A194YN56</accession>
<sequence length="435" mass="49733">MAARPRFCRRGISTSDTGEQRLERCTTVANGRSFISTTQKTGTKRKKAPCPQLMEEIIMEILLRLPVKSLLRFRSVCKAWRAMINNPMFIRDHLRHSASKWEQSPCFIVSPHTLDRIIPDELWPTTFSNHFPFYQWQLQPNNNVATFLDSKDFPGQFKRLRHFMHCDGLVFAPTDSSLYLFNPATREAITLPNSRRNNLRAGGRGSCYCAGFGLDPRTGKYKVVQAFYRSLDPDTGMGTDMGMEVFTVAGDDGGAWREITSNPPYPAKIIQTAKAVGGFMFWRLANRQLEQTLSGILHLSLEEEEFGITGVPAHLTPDEKFTLDVLRGRDLCLTSHTDDTLFIWILPVADKGLNTLWEWHYAIQLSGLCRTMALPPFSDGIILYDTENICCYDLATLKLRVLCKLRHMRYQGARNWKNLFNFDVEPFTESLIRIT</sequence>
<dbReference type="EMBL" id="CM000763">
    <property type="protein sequence ID" value="KXG29654.1"/>
    <property type="molecule type" value="Genomic_DNA"/>
</dbReference>
<dbReference type="SMART" id="SM00256">
    <property type="entry name" value="FBOX"/>
    <property type="match status" value="1"/>
</dbReference>